<evidence type="ECO:0000313" key="2">
    <source>
        <dbReference type="Proteomes" id="UP000447434"/>
    </source>
</evidence>
<evidence type="ECO:0000313" key="1">
    <source>
        <dbReference type="EMBL" id="KAE9610094.1"/>
    </source>
</evidence>
<dbReference type="PANTHER" id="PTHR46168:SF15">
    <property type="entry name" value="ARMADILLO REPEAT-CONTAINING DOMAIN-CONTAINING PROTEIN"/>
    <property type="match status" value="1"/>
</dbReference>
<sequence length="63" mass="6973">MESVGLRNEIKVCCAKALWKLSTWSLLICKKVTEKKGGVLQFSCLMAVMEIAVVAESNADLRE</sequence>
<dbReference type="AlphaFoldDB" id="A0A6A4Q9T3"/>
<dbReference type="PANTHER" id="PTHR46168">
    <property type="entry name" value="ARMADILLO REPEAT ONLY 4"/>
    <property type="match status" value="1"/>
</dbReference>
<name>A0A6A4Q9T3_LUPAL</name>
<protein>
    <submittedName>
        <fullName evidence="1">Uncharacterized protein</fullName>
    </submittedName>
</protein>
<gene>
    <name evidence="1" type="ORF">Lalb_Chr07g0182951</name>
</gene>
<keyword evidence="2" id="KW-1185">Reference proteome</keyword>
<proteinExistence type="predicted"/>
<organism evidence="1 2">
    <name type="scientific">Lupinus albus</name>
    <name type="common">White lupine</name>
    <name type="synonym">Lupinus termis</name>
    <dbReference type="NCBI Taxonomy" id="3870"/>
    <lineage>
        <taxon>Eukaryota</taxon>
        <taxon>Viridiplantae</taxon>
        <taxon>Streptophyta</taxon>
        <taxon>Embryophyta</taxon>
        <taxon>Tracheophyta</taxon>
        <taxon>Spermatophyta</taxon>
        <taxon>Magnoliopsida</taxon>
        <taxon>eudicotyledons</taxon>
        <taxon>Gunneridae</taxon>
        <taxon>Pentapetalae</taxon>
        <taxon>rosids</taxon>
        <taxon>fabids</taxon>
        <taxon>Fabales</taxon>
        <taxon>Fabaceae</taxon>
        <taxon>Papilionoideae</taxon>
        <taxon>50 kb inversion clade</taxon>
        <taxon>genistoids sensu lato</taxon>
        <taxon>core genistoids</taxon>
        <taxon>Genisteae</taxon>
        <taxon>Lupinus</taxon>
    </lineage>
</organism>
<accession>A0A6A4Q9T3</accession>
<reference evidence="2" key="1">
    <citation type="journal article" date="2020" name="Nat. Commun.">
        <title>Genome sequence of the cluster root forming white lupin.</title>
        <authorList>
            <person name="Hufnagel B."/>
            <person name="Marques A."/>
            <person name="Soriano A."/>
            <person name="Marques L."/>
            <person name="Divol F."/>
            <person name="Doumas P."/>
            <person name="Sallet E."/>
            <person name="Mancinotti D."/>
            <person name="Carrere S."/>
            <person name="Marande W."/>
            <person name="Arribat S."/>
            <person name="Keller J."/>
            <person name="Huneau C."/>
            <person name="Blein T."/>
            <person name="Aime D."/>
            <person name="Laguerre M."/>
            <person name="Taylor J."/>
            <person name="Schubert V."/>
            <person name="Nelson M."/>
            <person name="Geu-Flores F."/>
            <person name="Crespi M."/>
            <person name="Gallardo-Guerrero K."/>
            <person name="Delaux P.-M."/>
            <person name="Salse J."/>
            <person name="Berges H."/>
            <person name="Guyot R."/>
            <person name="Gouzy J."/>
            <person name="Peret B."/>
        </authorList>
    </citation>
    <scope>NUCLEOTIDE SEQUENCE [LARGE SCALE GENOMIC DNA]</scope>
    <source>
        <strain evidence="2">cv. Amiga</strain>
    </source>
</reference>
<comment type="caution">
    <text evidence="1">The sequence shown here is derived from an EMBL/GenBank/DDBJ whole genome shotgun (WGS) entry which is preliminary data.</text>
</comment>
<dbReference type="Proteomes" id="UP000447434">
    <property type="component" value="Chromosome 7"/>
</dbReference>
<dbReference type="EMBL" id="WOCE01000007">
    <property type="protein sequence ID" value="KAE9610094.1"/>
    <property type="molecule type" value="Genomic_DNA"/>
</dbReference>